<name>A0A0X3NV89_SCHSO</name>
<keyword evidence="2" id="KW-0813">Transport</keyword>
<dbReference type="InterPro" id="IPR032403">
    <property type="entry name" value="Exo84_C"/>
</dbReference>
<evidence type="ECO:0000259" key="5">
    <source>
        <dbReference type="Pfam" id="PF16528"/>
    </source>
</evidence>
<evidence type="ECO:0000256" key="2">
    <source>
        <dbReference type="ARBA" id="ARBA00022448"/>
    </source>
</evidence>
<dbReference type="Gene3D" id="2.30.29.30">
    <property type="entry name" value="Pleckstrin-homology domain (PH domain)/Phosphotyrosine-binding domain (PTB)"/>
    <property type="match status" value="1"/>
</dbReference>
<organism evidence="6">
    <name type="scientific">Schistocephalus solidus</name>
    <name type="common">Tapeworm</name>
    <dbReference type="NCBI Taxonomy" id="70667"/>
    <lineage>
        <taxon>Eukaryota</taxon>
        <taxon>Metazoa</taxon>
        <taxon>Spiralia</taxon>
        <taxon>Lophotrochozoa</taxon>
        <taxon>Platyhelminthes</taxon>
        <taxon>Cestoda</taxon>
        <taxon>Eucestoda</taxon>
        <taxon>Diphyllobothriidea</taxon>
        <taxon>Diphyllobothriidae</taxon>
        <taxon>Schistocephalus</taxon>
    </lineage>
</organism>
<dbReference type="InterPro" id="IPR033961">
    <property type="entry name" value="Exo84"/>
</dbReference>
<sequence length="763" mass="84679">MADVVSSADAGLKRVFNKPNFNADKFIARVSQNGGTDILHTVQNLNRMAEEASSQMKHAIYKNFKIFIEAGKAVTSLGATMHQLDNQLIEQKRILKNLTEKSLFPDCVNHTTNSTNVDGKSTVVSGLSSLLRTVDGISNLISDPNRYLLFEADAIEVNPTSHLRQGDVHLFLLSDYVLVAKAHKDSFEHSKYQKQALYEIENISAVNVKASSQNPSQNLVKLLVFPDYRLFQLESIQDKRAFLSALEEAKRLHVTGGGFLAYAEPSIASNTSRSELNASTIGLNFLGPHDSLSQSATMMHNPVVCSSEVENACFDAIVATIPNTAKFVRDKRPFTTEDQISGRHKNPFHEDSAKGVLSKPGLSGEDAWLFEIPEDIDVSVAVRDFAKATQLVAKARCRIAQLLEAQQRDSARQLSSVPPIASEPRLLTPFNLCKLADRIEQRACTLALVLEDELVRAAEGHGAVRSVQTAVLYLSELGKTVLAMHLFLTYRSGLMNRNLTRGVRQEGNQLVYINRLSLTFHRQLVETVTEWNQLIELLRTKNPETNADNLLSSKLCSWVLEETVKFCNHLKVILVDSHSVSFYSMAYAIERIHAHSTHVTKLIGIDLKSTLDSCLLKALQSAAEEQLRVYKDALELRASKETWQGSSAFSNEQTEANLKVMIDSGFSDARQYLSGGQHLTNFTAQSSRALSTFVQACTRFGCPALVDSFAACFAGMLEEELGVYRQALSNPQLEKQVPLIRPFGVSFGCNRNGNREEGKDFRF</sequence>
<dbReference type="GO" id="GO:0015031">
    <property type="term" value="P:protein transport"/>
    <property type="evidence" value="ECO:0007669"/>
    <property type="project" value="UniProtKB-KW"/>
</dbReference>
<dbReference type="PANTHER" id="PTHR21426:SF12">
    <property type="entry name" value="EXOCYST COMPLEX COMPONENT 8"/>
    <property type="match status" value="1"/>
</dbReference>
<dbReference type="InterPro" id="IPR011993">
    <property type="entry name" value="PH-like_dom_sf"/>
</dbReference>
<dbReference type="Gene3D" id="1.20.58.1210">
    <property type="entry name" value="Exo84p, N-terminal helical domain"/>
    <property type="match status" value="1"/>
</dbReference>
<evidence type="ECO:0000256" key="3">
    <source>
        <dbReference type="ARBA" id="ARBA00022483"/>
    </source>
</evidence>
<dbReference type="EMBL" id="GEEE01019474">
    <property type="protein sequence ID" value="JAP43751.1"/>
    <property type="molecule type" value="Transcribed_RNA"/>
</dbReference>
<comment type="similarity">
    <text evidence="1">Belongs to the EXO84 family.</text>
</comment>
<dbReference type="InterPro" id="IPR016159">
    <property type="entry name" value="Cullin_repeat-like_dom_sf"/>
</dbReference>
<dbReference type="GO" id="GO:0006893">
    <property type="term" value="P:Golgi to plasma membrane transport"/>
    <property type="evidence" value="ECO:0007669"/>
    <property type="project" value="TreeGrafter"/>
</dbReference>
<dbReference type="SUPFAM" id="SSF50729">
    <property type="entry name" value="PH domain-like"/>
    <property type="match status" value="1"/>
</dbReference>
<protein>
    <submittedName>
        <fullName evidence="6">Exocyst complex component 8</fullName>
    </submittedName>
</protein>
<dbReference type="Pfam" id="PF08700">
    <property type="entry name" value="VPS51_Exo84_N"/>
    <property type="match status" value="1"/>
</dbReference>
<dbReference type="AlphaFoldDB" id="A0A0X3NV89"/>
<keyword evidence="4" id="KW-0653">Protein transport</keyword>
<evidence type="ECO:0000256" key="1">
    <source>
        <dbReference type="ARBA" id="ARBA00007210"/>
    </source>
</evidence>
<dbReference type="SUPFAM" id="SSF74788">
    <property type="entry name" value="Cullin repeat-like"/>
    <property type="match status" value="1"/>
</dbReference>
<dbReference type="InterPro" id="IPR042561">
    <property type="entry name" value="Exo84_C_1"/>
</dbReference>
<dbReference type="GO" id="GO:0000145">
    <property type="term" value="C:exocyst"/>
    <property type="evidence" value="ECO:0007669"/>
    <property type="project" value="InterPro"/>
</dbReference>
<accession>A0A0X3NV89</accession>
<proteinExistence type="inferred from homology"/>
<gene>
    <name evidence="6" type="primary">EXOC8</name>
    <name evidence="6" type="ORF">TR166980</name>
</gene>
<feature type="domain" description="Exocyst component Exo84 C-terminal" evidence="5">
    <location>
        <begin position="368"/>
        <end position="607"/>
    </location>
</feature>
<dbReference type="Pfam" id="PF16528">
    <property type="entry name" value="Exo84_C"/>
    <property type="match status" value="1"/>
</dbReference>
<dbReference type="PANTHER" id="PTHR21426">
    <property type="entry name" value="EXOCYST COMPLEX COMPONENT 8"/>
    <property type="match status" value="1"/>
</dbReference>
<reference evidence="6" key="1">
    <citation type="submission" date="2016-01" db="EMBL/GenBank/DDBJ databases">
        <title>Reference transcriptome for the parasite Schistocephalus solidus: insights into the molecular evolution of parasitism.</title>
        <authorList>
            <person name="Hebert F.O."/>
            <person name="Grambauer S."/>
            <person name="Barber I."/>
            <person name="Landry C.R."/>
            <person name="Aubin-Horth N."/>
        </authorList>
    </citation>
    <scope>NUCLEOTIDE SEQUENCE</scope>
</reference>
<evidence type="ECO:0000313" key="6">
    <source>
        <dbReference type="EMBL" id="JAP43751.1"/>
    </source>
</evidence>
<keyword evidence="3" id="KW-0268">Exocytosis</keyword>
<evidence type="ECO:0000256" key="4">
    <source>
        <dbReference type="ARBA" id="ARBA00022927"/>
    </source>
</evidence>
<dbReference type="GO" id="GO:0006887">
    <property type="term" value="P:exocytosis"/>
    <property type="evidence" value="ECO:0007669"/>
    <property type="project" value="UniProtKB-KW"/>
</dbReference>